<feature type="compositionally biased region" description="Polar residues" evidence="1">
    <location>
        <begin position="127"/>
        <end position="171"/>
    </location>
</feature>
<dbReference type="InterPro" id="IPR000504">
    <property type="entry name" value="RRM_dom"/>
</dbReference>
<feature type="region of interest" description="Disordered" evidence="1">
    <location>
        <begin position="398"/>
        <end position="454"/>
    </location>
</feature>
<feature type="domain" description="RRM" evidence="2">
    <location>
        <begin position="222"/>
        <end position="290"/>
    </location>
</feature>
<dbReference type="GO" id="GO:0003723">
    <property type="term" value="F:RNA binding"/>
    <property type="evidence" value="ECO:0007669"/>
    <property type="project" value="InterPro"/>
</dbReference>
<feature type="compositionally biased region" description="Basic and acidic residues" evidence="1">
    <location>
        <begin position="398"/>
        <end position="415"/>
    </location>
</feature>
<dbReference type="SUPFAM" id="SSF54928">
    <property type="entry name" value="RNA-binding domain, RBD"/>
    <property type="match status" value="1"/>
</dbReference>
<name>A0A292PYK6_9PEZI</name>
<feature type="compositionally biased region" description="Acidic residues" evidence="1">
    <location>
        <begin position="432"/>
        <end position="442"/>
    </location>
</feature>
<organism evidence="3 4">
    <name type="scientific">Tuber aestivum</name>
    <name type="common">summer truffle</name>
    <dbReference type="NCBI Taxonomy" id="59557"/>
    <lineage>
        <taxon>Eukaryota</taxon>
        <taxon>Fungi</taxon>
        <taxon>Dikarya</taxon>
        <taxon>Ascomycota</taxon>
        <taxon>Pezizomycotina</taxon>
        <taxon>Pezizomycetes</taxon>
        <taxon>Pezizales</taxon>
        <taxon>Tuberaceae</taxon>
        <taxon>Tuber</taxon>
    </lineage>
</organism>
<dbReference type="EMBL" id="LN891013">
    <property type="protein sequence ID" value="CUS11708.1"/>
    <property type="molecule type" value="Genomic_DNA"/>
</dbReference>
<keyword evidence="4" id="KW-1185">Reference proteome</keyword>
<protein>
    <recommendedName>
        <fullName evidence="2">RRM domain-containing protein</fullName>
    </recommendedName>
</protein>
<evidence type="ECO:0000313" key="4">
    <source>
        <dbReference type="Proteomes" id="UP001412239"/>
    </source>
</evidence>
<dbReference type="InterPro" id="IPR012677">
    <property type="entry name" value="Nucleotide-bd_a/b_plait_sf"/>
</dbReference>
<dbReference type="InterPro" id="IPR035979">
    <property type="entry name" value="RBD_domain_sf"/>
</dbReference>
<feature type="domain" description="RRM" evidence="2">
    <location>
        <begin position="315"/>
        <end position="385"/>
    </location>
</feature>
<dbReference type="SMART" id="SM00360">
    <property type="entry name" value="RRM"/>
    <property type="match status" value="2"/>
</dbReference>
<sequence length="454" mass="49664">MSTTVTIDKTYFETLLRKANVHGSESDHNGNTDVVTVTRDYLEDLVKTAREYSNSPSLLFALESHGGLPGCGLPGEALRTALIRGGVTVGNLEVSAILLINAGLDRTDAHDPSERNGHANPQPLPTPSENGGVSLNYDQLSSSAVQSYPTTSSASFRTQPQHHTGQPSHGHTFSGLGRDGYREPDDYAGSDGTERQDAPGPKRGCVGGGGNGYRDDSTGNRTLFFSRLPDKVTYSSFLEAIRGGMVVDAWMKPGDHCGSISFLHPQSAEAFYRYAKRNDVYIDGRRVNVEWREQTRQFVVLPNILRQIHSGATRNLYLRNVPPTLTETRLRDDLDHIANLSIEKIVFDKARNSVQVNLNSVCVACFARTCLKSRAYYKGTKIEFGADECAKSLPDFKAYKPKQEPKAKPERKTPNRFDALALEGGEEGWSASDDEGETEDWADSVTSGPGKDGS</sequence>
<reference evidence="3" key="1">
    <citation type="submission" date="2015-10" db="EMBL/GenBank/DDBJ databases">
        <authorList>
            <person name="Regsiter A."/>
            <person name="william w."/>
        </authorList>
    </citation>
    <scope>NUCLEOTIDE SEQUENCE</scope>
    <source>
        <strain evidence="3">Montdore</strain>
    </source>
</reference>
<gene>
    <name evidence="3" type="ORF">GSTUAT00004163001</name>
</gene>
<dbReference type="Proteomes" id="UP001412239">
    <property type="component" value="Unassembled WGS sequence"/>
</dbReference>
<evidence type="ECO:0000313" key="3">
    <source>
        <dbReference type="EMBL" id="CUS11708.1"/>
    </source>
</evidence>
<dbReference type="CDD" id="cd12261">
    <property type="entry name" value="RRM1_3_MRN1"/>
    <property type="match status" value="1"/>
</dbReference>
<feature type="region of interest" description="Disordered" evidence="1">
    <location>
        <begin position="108"/>
        <end position="220"/>
    </location>
</feature>
<accession>A0A292PYK6</accession>
<evidence type="ECO:0000256" key="1">
    <source>
        <dbReference type="SAM" id="MobiDB-lite"/>
    </source>
</evidence>
<feature type="compositionally biased region" description="Basic and acidic residues" evidence="1">
    <location>
        <begin position="108"/>
        <end position="117"/>
    </location>
</feature>
<dbReference type="Gene3D" id="3.30.70.330">
    <property type="match status" value="2"/>
</dbReference>
<evidence type="ECO:0000259" key="2">
    <source>
        <dbReference type="SMART" id="SM00360"/>
    </source>
</evidence>
<proteinExistence type="predicted"/>
<dbReference type="AlphaFoldDB" id="A0A292PYK6"/>